<dbReference type="EMBL" id="LR877163">
    <property type="protein sequence ID" value="CAD2221010.1"/>
    <property type="molecule type" value="Genomic_DNA"/>
</dbReference>
<dbReference type="Proteomes" id="UP000515908">
    <property type="component" value="Chromosome 19"/>
</dbReference>
<feature type="region of interest" description="Disordered" evidence="1">
    <location>
        <begin position="19"/>
        <end position="99"/>
    </location>
</feature>
<feature type="compositionally biased region" description="Low complexity" evidence="1">
    <location>
        <begin position="19"/>
        <end position="84"/>
    </location>
</feature>
<evidence type="ECO:0000256" key="2">
    <source>
        <dbReference type="SAM" id="SignalP"/>
    </source>
</evidence>
<sequence>MFSPRRTLLAAAFLTLVVQAESSSQSEAGSVSESKPESSAADSSAPESSAADSSAPESSAADSSAPESAPASDSSAPESAPHSESMADSKAESKPDDKPYQPCDPDCTVCSSGVCTRCGHRKYVLGGRCYPCVSGCVTCFTGNSCTLCEDGKVSSGGACIWAPSSASSTGVMSAVSVLLAAVLAAMA</sequence>
<accession>A0A7G2CMD4</accession>
<evidence type="ECO:0000256" key="1">
    <source>
        <dbReference type="SAM" id="MobiDB-lite"/>
    </source>
</evidence>
<dbReference type="VEuPathDB" id="TriTrypDB:ADEAN_000853500"/>
<evidence type="ECO:0000313" key="4">
    <source>
        <dbReference type="Proteomes" id="UP000515908"/>
    </source>
</evidence>
<dbReference type="SUPFAM" id="SSF57184">
    <property type="entry name" value="Growth factor receptor domain"/>
    <property type="match status" value="1"/>
</dbReference>
<name>A0A7G2CMD4_9TRYP</name>
<dbReference type="AlphaFoldDB" id="A0A7G2CMD4"/>
<reference evidence="3 4" key="1">
    <citation type="submission" date="2020-08" db="EMBL/GenBank/DDBJ databases">
        <authorList>
            <person name="Newling K."/>
            <person name="Davey J."/>
            <person name="Forrester S."/>
        </authorList>
    </citation>
    <scope>NUCLEOTIDE SEQUENCE [LARGE SCALE GENOMIC DNA]</scope>
    <source>
        <strain evidence="4">Crithidia deanei Carvalho (ATCC PRA-265)</strain>
    </source>
</reference>
<feature type="compositionally biased region" description="Basic and acidic residues" evidence="1">
    <location>
        <begin position="85"/>
        <end position="99"/>
    </location>
</feature>
<keyword evidence="2" id="KW-0732">Signal</keyword>
<proteinExistence type="predicted"/>
<protein>
    <submittedName>
        <fullName evidence="3">Uncharacterized protein</fullName>
    </submittedName>
</protein>
<gene>
    <name evidence="3" type="ORF">ADEAN_000853500</name>
</gene>
<evidence type="ECO:0000313" key="3">
    <source>
        <dbReference type="EMBL" id="CAD2221010.1"/>
    </source>
</evidence>
<feature type="chain" id="PRO_5028994046" evidence="2">
    <location>
        <begin position="21"/>
        <end position="187"/>
    </location>
</feature>
<organism evidence="3 4">
    <name type="scientific">Angomonas deanei</name>
    <dbReference type="NCBI Taxonomy" id="59799"/>
    <lineage>
        <taxon>Eukaryota</taxon>
        <taxon>Discoba</taxon>
        <taxon>Euglenozoa</taxon>
        <taxon>Kinetoplastea</taxon>
        <taxon>Metakinetoplastina</taxon>
        <taxon>Trypanosomatida</taxon>
        <taxon>Trypanosomatidae</taxon>
        <taxon>Strigomonadinae</taxon>
        <taxon>Angomonas</taxon>
    </lineage>
</organism>
<feature type="signal peptide" evidence="2">
    <location>
        <begin position="1"/>
        <end position="20"/>
    </location>
</feature>
<keyword evidence="4" id="KW-1185">Reference proteome</keyword>
<dbReference type="InterPro" id="IPR009030">
    <property type="entry name" value="Growth_fac_rcpt_cys_sf"/>
</dbReference>